<evidence type="ECO:0000313" key="2">
    <source>
        <dbReference type="Proteomes" id="UP000783796"/>
    </source>
</evidence>
<dbReference type="Proteomes" id="UP000783796">
    <property type="component" value="Unassembled WGS sequence"/>
</dbReference>
<dbReference type="InterPro" id="IPR018247">
    <property type="entry name" value="EF_Hand_1_Ca_BS"/>
</dbReference>
<dbReference type="AlphaFoldDB" id="A0A948TD01"/>
<sequence length="1123" mass="123234">MKKILHTIYTCLLWMGFVGFALSGCKDDELVKNNGEVVEGVPITVNLNISGKAVTDVTVETRASGSNYSWLSDVVICVFHGEGSFEQIVTNYGDNKSLEVDQYADSETDNDGNRRYKVSFKSTSGTKKLIAVANVADGGYWEGLVDLLKEVYDNKRSFDEVKELIAGLNENILKQAASEDGVPPFSIASSSQMFMSGWNQNVEFKTDGSVTQGDYGSVIDNNVIAVQMYRSMAHITFNIAAAPERAKGIFTPTSYRVYNIPTKSYLMNDTQGGGVFALTSAISGVEEKIGYIHTASSIIGTAQGGNYSFNFYMPENVQEAGTNAITGEDTKQLYQLRDMWESQGNSGAAPENKDWTHAPDQSTFVVISGTYESKSTATDEHYIGNVEYTIHLGDFSTETGSLNNFSVERNVSYTYNVQVLGVKNIVVEATTNIGEKQPGAEGSIYDRADTEYAYNLDAHYEQVFLEYNLSNIVAELKKQGLSNDELDEAIANQLVLVIQSEAMDHNSDGVVNKRGSLRPYKIYADAIAQGEDAAAKAKADILNGDMDGSATPTKGFDYKWIEFWPQTGTTIAAYPGMSSWARESLDGMANSDFYEGNAQGRAEYLMDVYDVIVEMGKKVKALYLSTDNTLTENSGAYPQAAGEIMITKNGNDYVARFTAFVNEYYYLRHPLTGAKVSMWSVMTNKIPREMIIAMSTKTSLDGNSSYSKIHSYISQLSMETFYSDRAEDSNLNAFGMETYNETPLYSFGKKESTTDGLLDSDGRENQKTLIGASSKPSWGTYIKASGNGWTSSVGTDHANHKLTGAYSIQAAYSACMSRNRDLNGNGKIDENEIRWYLASLNEYIRMGIGANAISSAAKLFTGDKTAMKKGATATSSDGYPSAYIKDGSLYYTSSSSGKRVYWAIEKGSYGAINSGYDSSPLPIRCIRVLPSPSGKEGQDISSITGITSDATYEELNDKGLKVLKFEGRLMSSLYRPTRVSGSLDPHNEDEGANSFYRGIFVADDFLMDRGDNILGYTLSEITGNGSTMNNPCLSYEEGGYRNWRVPNLVELSAMNAAGLLNDCYDAEYGRAASCTQFSNLKVRYGFARSILIFCPGAKGNELDLYFRIRCVRDVPANYTFPTN</sequence>
<dbReference type="PROSITE" id="PS51257">
    <property type="entry name" value="PROKAR_LIPOPROTEIN"/>
    <property type="match status" value="1"/>
</dbReference>
<dbReference type="EMBL" id="JAHLFW010000088">
    <property type="protein sequence ID" value="MBU3838736.1"/>
    <property type="molecule type" value="Genomic_DNA"/>
</dbReference>
<accession>A0A948TD01</accession>
<reference evidence="1" key="1">
    <citation type="journal article" date="2021" name="PeerJ">
        <title>Extensive microbial diversity within the chicken gut microbiome revealed by metagenomics and culture.</title>
        <authorList>
            <person name="Gilroy R."/>
            <person name="Ravi A."/>
            <person name="Getino M."/>
            <person name="Pursley I."/>
            <person name="Horton D.L."/>
            <person name="Alikhan N.F."/>
            <person name="Baker D."/>
            <person name="Gharbi K."/>
            <person name="Hall N."/>
            <person name="Watson M."/>
            <person name="Adriaenssens E.M."/>
            <person name="Foster-Nyarko E."/>
            <person name="Jarju S."/>
            <person name="Secka A."/>
            <person name="Antonio M."/>
            <person name="Oren A."/>
            <person name="Chaudhuri R.R."/>
            <person name="La Ragione R."/>
            <person name="Hildebrand F."/>
            <person name="Pallen M.J."/>
        </authorList>
    </citation>
    <scope>NUCLEOTIDE SEQUENCE</scope>
    <source>
        <strain evidence="1">G4-2901</strain>
    </source>
</reference>
<comment type="caution">
    <text evidence="1">The sequence shown here is derived from an EMBL/GenBank/DDBJ whole genome shotgun (WGS) entry which is preliminary data.</text>
</comment>
<evidence type="ECO:0000313" key="1">
    <source>
        <dbReference type="EMBL" id="MBU3838736.1"/>
    </source>
</evidence>
<name>A0A948TD01_9BACT</name>
<dbReference type="PROSITE" id="PS00018">
    <property type="entry name" value="EF_HAND_1"/>
    <property type="match status" value="1"/>
</dbReference>
<organism evidence="1 2">
    <name type="scientific">Candidatus Phocaeicola faecigallinarum</name>
    <dbReference type="NCBI Taxonomy" id="2838732"/>
    <lineage>
        <taxon>Bacteria</taxon>
        <taxon>Pseudomonadati</taxon>
        <taxon>Bacteroidota</taxon>
        <taxon>Bacteroidia</taxon>
        <taxon>Bacteroidales</taxon>
        <taxon>Bacteroidaceae</taxon>
        <taxon>Phocaeicola</taxon>
    </lineage>
</organism>
<proteinExistence type="predicted"/>
<protein>
    <submittedName>
        <fullName evidence="1">DUF4906 domain-containing protein</fullName>
    </submittedName>
</protein>
<reference evidence="1" key="2">
    <citation type="submission" date="2021-04" db="EMBL/GenBank/DDBJ databases">
        <authorList>
            <person name="Gilroy R."/>
        </authorList>
    </citation>
    <scope>NUCLEOTIDE SEQUENCE</scope>
    <source>
        <strain evidence="1">G4-2901</strain>
    </source>
</reference>
<gene>
    <name evidence="1" type="ORF">H9777_10590</name>
</gene>